<keyword evidence="2" id="KW-1185">Reference proteome</keyword>
<reference evidence="1" key="2">
    <citation type="submission" date="2020-11" db="EMBL/GenBank/DDBJ databases">
        <authorList>
            <person name="McCartney M.A."/>
            <person name="Auch B."/>
            <person name="Kono T."/>
            <person name="Mallez S."/>
            <person name="Becker A."/>
            <person name="Gohl D.M."/>
            <person name="Silverstein K.A.T."/>
            <person name="Koren S."/>
            <person name="Bechman K.B."/>
            <person name="Herman A."/>
            <person name="Abrahante J.E."/>
            <person name="Garbe J."/>
        </authorList>
    </citation>
    <scope>NUCLEOTIDE SEQUENCE</scope>
    <source>
        <strain evidence="1">Duluth1</strain>
        <tissue evidence="1">Whole animal</tissue>
    </source>
</reference>
<accession>A0A9D4QU55</accession>
<dbReference type="InterPro" id="IPR036612">
    <property type="entry name" value="KH_dom_type_1_sf"/>
</dbReference>
<dbReference type="SUPFAM" id="SSF54791">
    <property type="entry name" value="Eukaryotic type KH-domain (KH-domain type I)"/>
    <property type="match status" value="1"/>
</dbReference>
<name>A0A9D4QU55_DREPO</name>
<evidence type="ECO:0000313" key="1">
    <source>
        <dbReference type="EMBL" id="KAH3842355.1"/>
    </source>
</evidence>
<dbReference type="GO" id="GO:0003723">
    <property type="term" value="F:RNA binding"/>
    <property type="evidence" value="ECO:0007669"/>
    <property type="project" value="InterPro"/>
</dbReference>
<evidence type="ECO:0000313" key="2">
    <source>
        <dbReference type="Proteomes" id="UP000828390"/>
    </source>
</evidence>
<evidence type="ECO:0008006" key="3">
    <source>
        <dbReference type="Google" id="ProtNLM"/>
    </source>
</evidence>
<dbReference type="EMBL" id="JAIWYP010000004">
    <property type="protein sequence ID" value="KAH3842355.1"/>
    <property type="molecule type" value="Genomic_DNA"/>
</dbReference>
<dbReference type="AlphaFoldDB" id="A0A9D4QU55"/>
<dbReference type="Gene3D" id="3.30.1370.10">
    <property type="entry name" value="K Homology domain, type 1"/>
    <property type="match status" value="1"/>
</dbReference>
<comment type="caution">
    <text evidence="1">The sequence shown here is derived from an EMBL/GenBank/DDBJ whole genome shotgun (WGS) entry which is preliminary data.</text>
</comment>
<gene>
    <name evidence="1" type="ORF">DPMN_115852</name>
</gene>
<dbReference type="Proteomes" id="UP000828390">
    <property type="component" value="Unassembled WGS sequence"/>
</dbReference>
<protein>
    <recommendedName>
        <fullName evidence="3">K Homology domain-containing protein</fullName>
    </recommendedName>
</protein>
<organism evidence="1 2">
    <name type="scientific">Dreissena polymorpha</name>
    <name type="common">Zebra mussel</name>
    <name type="synonym">Mytilus polymorpha</name>
    <dbReference type="NCBI Taxonomy" id="45954"/>
    <lineage>
        <taxon>Eukaryota</taxon>
        <taxon>Metazoa</taxon>
        <taxon>Spiralia</taxon>
        <taxon>Lophotrochozoa</taxon>
        <taxon>Mollusca</taxon>
        <taxon>Bivalvia</taxon>
        <taxon>Autobranchia</taxon>
        <taxon>Heteroconchia</taxon>
        <taxon>Euheterodonta</taxon>
        <taxon>Imparidentia</taxon>
        <taxon>Neoheterodontei</taxon>
        <taxon>Myida</taxon>
        <taxon>Dreissenoidea</taxon>
        <taxon>Dreissenidae</taxon>
        <taxon>Dreissena</taxon>
    </lineage>
</organism>
<proteinExistence type="predicted"/>
<reference evidence="1" key="1">
    <citation type="journal article" date="2019" name="bioRxiv">
        <title>The Genome of the Zebra Mussel, Dreissena polymorpha: A Resource for Invasive Species Research.</title>
        <authorList>
            <person name="McCartney M.A."/>
            <person name="Auch B."/>
            <person name="Kono T."/>
            <person name="Mallez S."/>
            <person name="Zhang Y."/>
            <person name="Obille A."/>
            <person name="Becker A."/>
            <person name="Abrahante J.E."/>
            <person name="Garbe J."/>
            <person name="Badalamenti J.P."/>
            <person name="Herman A."/>
            <person name="Mangelson H."/>
            <person name="Liachko I."/>
            <person name="Sullivan S."/>
            <person name="Sone E.D."/>
            <person name="Koren S."/>
            <person name="Silverstein K.A.T."/>
            <person name="Beckman K.B."/>
            <person name="Gohl D.M."/>
        </authorList>
    </citation>
    <scope>NUCLEOTIDE SEQUENCE</scope>
    <source>
        <strain evidence="1">Duluth1</strain>
        <tissue evidence="1">Whole animal</tissue>
    </source>
</reference>
<sequence length="82" mass="8862">MRKSLSPISLCTFVHALSPVFRDELSHFGTCVVLQQTGTNIKVYSQCCPGSTERVVAIGGKPKSVVNCIDTIYELLETVSGT</sequence>